<dbReference type="PANTHER" id="PTHR30105:SF2">
    <property type="entry name" value="DIVERGENT POLYSACCHARIDE DEACETYLASE SUPERFAMILY"/>
    <property type="match status" value="1"/>
</dbReference>
<organism evidence="2 3">
    <name type="scientific">Carboxydothermus pertinax</name>
    <dbReference type="NCBI Taxonomy" id="870242"/>
    <lineage>
        <taxon>Bacteria</taxon>
        <taxon>Bacillati</taxon>
        <taxon>Bacillota</taxon>
        <taxon>Clostridia</taxon>
        <taxon>Thermoanaerobacterales</taxon>
        <taxon>Thermoanaerobacteraceae</taxon>
        <taxon>Carboxydothermus</taxon>
    </lineage>
</organism>
<gene>
    <name evidence="2" type="ORF">cpu_21450</name>
</gene>
<sequence>MKKLLFFIFFILIVNNTSLGAYGNLQPPLIVIDPGHGGIDPGTIHSNLLEKEINLKASLYLKQFLEKSGALVILTRDNDTDLAKLYPGPGARHFKDVFNRKKYIENLNPDLFISIHVNAGEFKKKNFGQVFYGRNPKSLAPAEFIQNKLNEIYKVSKAPQIADFLILTASTPGVLVEIGFIDDQRLCDNDFLKNLCQQLASSILNSLNNKGPTSRVKFEPKLLIIIDDFGNNSDNWHEFLKLDLPFTAAVMPFLNNTQKEAKILAQAGKDIIIHLPMEPKKYKRSWLGPKPVMVNLSEKEITTLLTEALKENTRAIGMNNHTGSKACENKKVVQTILSFCQKNNLIFIDSQTTPNSLFPLLGSEYGVVVLKRDIFLEINGKDEKKILQQIFQLQKIAKEKGLGIAIGHVGFEGGIPTVKALKAALPPLQAQGAKFCTLRDIVKKHP</sequence>
<dbReference type="CDD" id="cd10936">
    <property type="entry name" value="CE4_DAC2"/>
    <property type="match status" value="1"/>
</dbReference>
<dbReference type="SUPFAM" id="SSF53187">
    <property type="entry name" value="Zn-dependent exopeptidases"/>
    <property type="match status" value="1"/>
</dbReference>
<dbReference type="Gene3D" id="3.40.630.40">
    <property type="entry name" value="Zn-dependent exopeptidases"/>
    <property type="match status" value="1"/>
</dbReference>
<dbReference type="GO" id="GO:0009253">
    <property type="term" value="P:peptidoglycan catabolic process"/>
    <property type="evidence" value="ECO:0007669"/>
    <property type="project" value="InterPro"/>
</dbReference>
<dbReference type="Pfam" id="PF01520">
    <property type="entry name" value="Amidase_3"/>
    <property type="match status" value="1"/>
</dbReference>
<proteinExistence type="predicted"/>
<name>A0A1L8CXH3_9THEO</name>
<comment type="caution">
    <text evidence="2">The sequence shown here is derived from an EMBL/GenBank/DDBJ whole genome shotgun (WGS) entry which is preliminary data.</text>
</comment>
<dbReference type="GO" id="GO:0008745">
    <property type="term" value="F:N-acetylmuramoyl-L-alanine amidase activity"/>
    <property type="evidence" value="ECO:0007669"/>
    <property type="project" value="InterPro"/>
</dbReference>
<protein>
    <submittedName>
        <fullName evidence="2">N-acetylmuramoyl-L-alanine amidase</fullName>
    </submittedName>
</protein>
<dbReference type="GO" id="GO:0005975">
    <property type="term" value="P:carbohydrate metabolic process"/>
    <property type="evidence" value="ECO:0007669"/>
    <property type="project" value="InterPro"/>
</dbReference>
<evidence type="ECO:0000313" key="2">
    <source>
        <dbReference type="EMBL" id="GAV23635.1"/>
    </source>
</evidence>
<accession>A0A1L8CXH3</accession>
<feature type="domain" description="MurNAc-LAA" evidence="1">
    <location>
        <begin position="101"/>
        <end position="208"/>
    </location>
</feature>
<dbReference type="EMBL" id="BDJK01000055">
    <property type="protein sequence ID" value="GAV23635.1"/>
    <property type="molecule type" value="Genomic_DNA"/>
</dbReference>
<dbReference type="STRING" id="870242.cpu_21450"/>
<keyword evidence="3" id="KW-1185">Reference proteome</keyword>
<dbReference type="Gene3D" id="3.20.20.370">
    <property type="entry name" value="Glycoside hydrolase/deacetylase"/>
    <property type="match status" value="1"/>
</dbReference>
<dbReference type="SMART" id="SM00646">
    <property type="entry name" value="Ami_3"/>
    <property type="match status" value="1"/>
</dbReference>
<dbReference type="Proteomes" id="UP000187485">
    <property type="component" value="Unassembled WGS sequence"/>
</dbReference>
<dbReference type="InterPro" id="IPR002508">
    <property type="entry name" value="MurNAc-LAA_cat"/>
</dbReference>
<dbReference type="InterPro" id="IPR011330">
    <property type="entry name" value="Glyco_hydro/deAcase_b/a-brl"/>
</dbReference>
<dbReference type="SUPFAM" id="SSF88713">
    <property type="entry name" value="Glycoside hydrolase/deacetylase"/>
    <property type="match status" value="1"/>
</dbReference>
<dbReference type="CDD" id="cd02696">
    <property type="entry name" value="MurNAc-LAA"/>
    <property type="match status" value="1"/>
</dbReference>
<dbReference type="OrthoDB" id="9772024at2"/>
<dbReference type="RefSeq" id="WP_075860028.1">
    <property type="nucleotide sequence ID" value="NZ_BDJK01000055.1"/>
</dbReference>
<dbReference type="InterPro" id="IPR006837">
    <property type="entry name" value="Divergent_DAC"/>
</dbReference>
<dbReference type="PANTHER" id="PTHR30105">
    <property type="entry name" value="UNCHARACTERIZED YIBQ-RELATED"/>
    <property type="match status" value="1"/>
</dbReference>
<reference evidence="3" key="1">
    <citation type="submission" date="2016-12" db="EMBL/GenBank/DDBJ databases">
        <title>Draft Genome Sequences od Carboxydothermus pertinax and islandicus, Hydrogenogenic Carboxydotrophic Bacteria.</title>
        <authorList>
            <person name="Fukuyama Y."/>
            <person name="Ohmae K."/>
            <person name="Yoneda Y."/>
            <person name="Yoshida T."/>
            <person name="Sako Y."/>
        </authorList>
    </citation>
    <scope>NUCLEOTIDE SEQUENCE [LARGE SCALE GENOMIC DNA]</scope>
    <source>
        <strain evidence="3">Ug1</strain>
    </source>
</reference>
<evidence type="ECO:0000313" key="3">
    <source>
        <dbReference type="Proteomes" id="UP000187485"/>
    </source>
</evidence>
<dbReference type="AlphaFoldDB" id="A0A1L8CXH3"/>
<dbReference type="Pfam" id="PF04748">
    <property type="entry name" value="Polysacc_deac_2"/>
    <property type="match status" value="1"/>
</dbReference>
<evidence type="ECO:0000259" key="1">
    <source>
        <dbReference type="SMART" id="SM00646"/>
    </source>
</evidence>